<dbReference type="HOGENOM" id="CLU_2062093_0_0_1"/>
<protein>
    <submittedName>
        <fullName evidence="1">Uncharacterized protein</fullName>
    </submittedName>
</protein>
<name>H8ZBW4_NEMA1</name>
<dbReference type="AlphaFoldDB" id="H8ZBW4"/>
<organism evidence="1">
    <name type="scientific">Nematocida ausubeli (strain ATCC PRA-371 / ERTm2)</name>
    <name type="common">Nematode killer fungus</name>
    <dbReference type="NCBI Taxonomy" id="1913371"/>
    <lineage>
        <taxon>Eukaryota</taxon>
        <taxon>Fungi</taxon>
        <taxon>Fungi incertae sedis</taxon>
        <taxon>Microsporidia</taxon>
        <taxon>Nematocida</taxon>
    </lineage>
</organism>
<dbReference type="EMBL" id="AKIJ01000005">
    <property type="protein sequence ID" value="KFG25274.1"/>
    <property type="molecule type" value="Genomic_DNA"/>
</dbReference>
<accession>H8ZBW4</accession>
<reference evidence="1" key="1">
    <citation type="submission" date="2011-03" db="EMBL/GenBank/DDBJ databases">
        <title>The Genome Sequence of Nematocida sp1 strain ERTm2.</title>
        <authorList>
            <consortium name="The Broad Institute Genome Sequencing Platform"/>
            <consortium name="The Broad Institute Genome Sequencing Center for Infectious Disease"/>
            <person name="Cuomo C."/>
            <person name="Troemel E."/>
            <person name="Young S.K."/>
            <person name="Zeng Q."/>
            <person name="Gargeya S."/>
            <person name="Fitzgerald M."/>
            <person name="Haas B."/>
            <person name="Abouelleil A."/>
            <person name="Alvarado L."/>
            <person name="Arachchi H.M."/>
            <person name="Berlin A."/>
            <person name="Brown A."/>
            <person name="Chapman S.B."/>
            <person name="Chen Z."/>
            <person name="Dunbar C."/>
            <person name="Freedman E."/>
            <person name="Gearin G."/>
            <person name="Gellesch M."/>
            <person name="Goldberg J."/>
            <person name="Griggs A."/>
            <person name="Gujja S."/>
            <person name="Heilman E.R."/>
            <person name="Heiman D."/>
            <person name="Howarth C."/>
            <person name="Larson L."/>
            <person name="Lui A."/>
            <person name="MacDonald P.J.P."/>
            <person name="Mehta T."/>
            <person name="Montmayeur A."/>
            <person name="Murphy C."/>
            <person name="Neiman D."/>
            <person name="Pearson M."/>
            <person name="Priest M."/>
            <person name="Roberts A."/>
            <person name="Saif S."/>
            <person name="Shea T."/>
            <person name="Shenoy N."/>
            <person name="Sisk P."/>
            <person name="Stolte C."/>
            <person name="Sykes S."/>
            <person name="White J."/>
            <person name="Yandava C."/>
            <person name="Wortman J."/>
            <person name="Nusbaum C."/>
            <person name="Birren B."/>
        </authorList>
    </citation>
    <scope>NUCLEOTIDE SEQUENCE</scope>
    <source>
        <strain evidence="1">ERTm2</strain>
    </source>
</reference>
<dbReference type="Proteomes" id="UP000005622">
    <property type="component" value="Unassembled WGS sequence"/>
</dbReference>
<reference evidence="2" key="2">
    <citation type="submission" date="2012-10" db="EMBL/GenBank/DDBJ databases">
        <authorList>
            <consortium name="The Broad Institute Genome Sequencing Platform"/>
            <consortium name="The Broad Institute Genome Sequencing Center for Infectious Disease"/>
            <person name="Cuomo C."/>
            <person name="Troemel E."/>
            <person name="Walker B."/>
            <person name="Young S.K."/>
            <person name="Zeng Q."/>
            <person name="Gargeya S."/>
            <person name="Fitzgerald M."/>
            <person name="Haas B."/>
            <person name="Abouelleil A."/>
            <person name="Alvarado L."/>
            <person name="Arachchi H.M."/>
            <person name="Berlin A.M."/>
            <person name="Chapman S.B."/>
            <person name="Goldberg J."/>
            <person name="Griggs A."/>
            <person name="Gujja S."/>
            <person name="Hansen M."/>
            <person name="Howarth C."/>
            <person name="Imamovic A."/>
            <person name="Larimer J."/>
            <person name="McCowan C."/>
            <person name="Murphy C."/>
            <person name="Neiman D."/>
            <person name="Pearson M."/>
            <person name="Priest M."/>
            <person name="Roberts A."/>
            <person name="Saif S."/>
            <person name="Shea T."/>
            <person name="Sisk P."/>
            <person name="Sykes S."/>
            <person name="Wortman J."/>
            <person name="Nusbaum C."/>
            <person name="Birren B."/>
        </authorList>
    </citation>
    <scope>NUCLEOTIDE SEQUENCE</scope>
    <source>
        <strain evidence="2">ERTm6</strain>
    </source>
</reference>
<evidence type="ECO:0000313" key="1">
    <source>
        <dbReference type="EMBL" id="EHY65600.1"/>
    </source>
</evidence>
<dbReference type="OrthoDB" id="2185975at2759"/>
<sequence length="123" mass="14493">MGIIGCMECGSVHRNTQQYAHHIKLTKHEKVDQMMWYVARIGKNEGVFVQAAIQEIGWIPFYTVQENETETVLHICTAETENISLLLDRREICEERTFDYFDAELSIYTVHLQFRAHCRTKRK</sequence>
<proteinExistence type="predicted"/>
<keyword evidence="3" id="KW-1185">Reference proteome</keyword>
<dbReference type="EMBL" id="JH604635">
    <property type="protein sequence ID" value="EHY65600.1"/>
    <property type="molecule type" value="Genomic_DNA"/>
</dbReference>
<reference evidence="2 3" key="3">
    <citation type="journal article" date="2014" name="Genome Announc.">
        <title>Genome Sequence of the Microsporidian Species Nematocida sp1 Strain ERTm6 (ATCC PRA-372).</title>
        <authorList>
            <person name="Bakowski M.A."/>
            <person name="Priest M."/>
            <person name="Young S."/>
            <person name="Cuomo C.A."/>
            <person name="Troemel E.R."/>
        </authorList>
    </citation>
    <scope>NUCLEOTIDE SEQUENCE [LARGE SCALE GENOMIC DNA]</scope>
    <source>
        <strain evidence="2 3">ERTm6</strain>
    </source>
</reference>
<gene>
    <name evidence="1" type="ORF">NERG_01207</name>
    <name evidence="2" type="ORF">NESG_02045</name>
</gene>
<dbReference type="Proteomes" id="UP000054524">
    <property type="component" value="Unassembled WGS sequence"/>
</dbReference>
<evidence type="ECO:0000313" key="3">
    <source>
        <dbReference type="Proteomes" id="UP000054524"/>
    </source>
</evidence>
<accession>A0A086IZF6</accession>
<evidence type="ECO:0000313" key="2">
    <source>
        <dbReference type="EMBL" id="KFG25274.1"/>
    </source>
</evidence>